<dbReference type="SUPFAM" id="SSF53383">
    <property type="entry name" value="PLP-dependent transferases"/>
    <property type="match status" value="1"/>
</dbReference>
<evidence type="ECO:0000256" key="7">
    <source>
        <dbReference type="SAM" id="MobiDB-lite"/>
    </source>
</evidence>
<evidence type="ECO:0000256" key="4">
    <source>
        <dbReference type="ARBA" id="ARBA00022679"/>
    </source>
</evidence>
<dbReference type="AlphaFoldDB" id="S2W0U4"/>
<comment type="similarity">
    <text evidence="2">Belongs to the class-I pyridoxal-phosphate-dependent aminotransferase family.</text>
</comment>
<accession>S2W0U4</accession>
<gene>
    <name evidence="9" type="ORF">HMPREF9306_01555</name>
</gene>
<feature type="domain" description="Aminotransferase class I/classII large" evidence="8">
    <location>
        <begin position="51"/>
        <end position="370"/>
    </location>
</feature>
<dbReference type="InterPro" id="IPR015422">
    <property type="entry name" value="PyrdxlP-dep_Trfase_small"/>
</dbReference>
<evidence type="ECO:0000256" key="6">
    <source>
        <dbReference type="ARBA" id="ARBA00026106"/>
    </source>
</evidence>
<dbReference type="OrthoDB" id="199743at2"/>
<evidence type="ECO:0000256" key="2">
    <source>
        <dbReference type="ARBA" id="ARBA00007441"/>
    </source>
</evidence>
<reference evidence="9 10" key="1">
    <citation type="submission" date="2013-04" db="EMBL/GenBank/DDBJ databases">
        <title>The Genome Sequence of Propionimicrobium lymphophilum ACS-093-V-SCH5.</title>
        <authorList>
            <consortium name="The Broad Institute Genomics Platform"/>
            <person name="Earl A."/>
            <person name="Ward D."/>
            <person name="Feldgarden M."/>
            <person name="Gevers D."/>
            <person name="Saerens B."/>
            <person name="Vaneechoutte M."/>
            <person name="Walker B."/>
            <person name="Young S."/>
            <person name="Zeng Q."/>
            <person name="Gargeya S."/>
            <person name="Fitzgerald M."/>
            <person name="Haas B."/>
            <person name="Abouelleil A."/>
            <person name="Allen A.W."/>
            <person name="Alvarado L."/>
            <person name="Arachchi H.M."/>
            <person name="Berlin A.M."/>
            <person name="Chapman S.B."/>
            <person name="Gainer-Dewar J."/>
            <person name="Goldberg J."/>
            <person name="Griggs A."/>
            <person name="Gujja S."/>
            <person name="Hansen M."/>
            <person name="Howarth C."/>
            <person name="Imamovic A."/>
            <person name="Ireland A."/>
            <person name="Larimer J."/>
            <person name="McCowan C."/>
            <person name="Murphy C."/>
            <person name="Pearson M."/>
            <person name="Poon T.W."/>
            <person name="Priest M."/>
            <person name="Roberts A."/>
            <person name="Saif S."/>
            <person name="Shea T."/>
            <person name="Sisk P."/>
            <person name="Sykes S."/>
            <person name="Wortman J."/>
            <person name="Nusbaum C."/>
            <person name="Birren B."/>
        </authorList>
    </citation>
    <scope>NUCLEOTIDE SEQUENCE [LARGE SCALE GENOMIC DNA]</scope>
    <source>
        <strain evidence="9 10">ACS-093-V-SCH5</strain>
    </source>
</reference>
<dbReference type="Gene3D" id="3.40.640.10">
    <property type="entry name" value="Type I PLP-dependent aspartate aminotransferase-like (Major domain)"/>
    <property type="match status" value="1"/>
</dbReference>
<dbReference type="RefSeq" id="WP_016456377.1">
    <property type="nucleotide sequence ID" value="NZ_KE150269.1"/>
</dbReference>
<evidence type="ECO:0000259" key="8">
    <source>
        <dbReference type="Pfam" id="PF00155"/>
    </source>
</evidence>
<protein>
    <recommendedName>
        <fullName evidence="6">alanine transaminase</fullName>
        <ecNumber evidence="6">2.6.1.2</ecNumber>
    </recommendedName>
</protein>
<dbReference type="EMBL" id="AGZR01000009">
    <property type="protein sequence ID" value="EPD31995.1"/>
    <property type="molecule type" value="Genomic_DNA"/>
</dbReference>
<dbReference type="HOGENOM" id="CLU_017584_4_2_11"/>
<comment type="cofactor">
    <cofactor evidence="1">
        <name>pyridoxal 5'-phosphate</name>
        <dbReference type="ChEBI" id="CHEBI:597326"/>
    </cofactor>
</comment>
<dbReference type="STRING" id="883161.HMPREF9306_01555"/>
<evidence type="ECO:0000256" key="5">
    <source>
        <dbReference type="ARBA" id="ARBA00022898"/>
    </source>
</evidence>
<dbReference type="InterPro" id="IPR015421">
    <property type="entry name" value="PyrdxlP-dep_Trfase_major"/>
</dbReference>
<feature type="region of interest" description="Disordered" evidence="7">
    <location>
        <begin position="30"/>
        <end position="53"/>
    </location>
</feature>
<dbReference type="PATRIC" id="fig|883161.3.peg.1544"/>
<dbReference type="InterPro" id="IPR004839">
    <property type="entry name" value="Aminotransferase_I/II_large"/>
</dbReference>
<keyword evidence="3" id="KW-0032">Aminotransferase</keyword>
<dbReference type="Gene3D" id="3.90.1150.10">
    <property type="entry name" value="Aspartate Aminotransferase, domain 1"/>
    <property type="match status" value="1"/>
</dbReference>
<dbReference type="PANTHER" id="PTHR43488:SF2">
    <property type="entry name" value="GLUTAMATE-PYRUVATE AMINOTRANSFERASE ALAA"/>
    <property type="match status" value="1"/>
</dbReference>
<dbReference type="Pfam" id="PF00155">
    <property type="entry name" value="Aminotran_1_2"/>
    <property type="match status" value="1"/>
</dbReference>
<dbReference type="CDD" id="cd00609">
    <property type="entry name" value="AAT_like"/>
    <property type="match status" value="1"/>
</dbReference>
<dbReference type="InterPro" id="IPR051926">
    <property type="entry name" value="Ala_Aminotransferase"/>
</dbReference>
<evidence type="ECO:0000313" key="9">
    <source>
        <dbReference type="EMBL" id="EPD31995.1"/>
    </source>
</evidence>
<dbReference type="Proteomes" id="UP000014417">
    <property type="component" value="Unassembled WGS sequence"/>
</dbReference>
<dbReference type="GO" id="GO:0030170">
    <property type="term" value="F:pyridoxal phosphate binding"/>
    <property type="evidence" value="ECO:0007669"/>
    <property type="project" value="InterPro"/>
</dbReference>
<keyword evidence="10" id="KW-1185">Reference proteome</keyword>
<comment type="caution">
    <text evidence="9">The sequence shown here is derived from an EMBL/GenBank/DDBJ whole genome shotgun (WGS) entry which is preliminary data.</text>
</comment>
<evidence type="ECO:0000256" key="3">
    <source>
        <dbReference type="ARBA" id="ARBA00022576"/>
    </source>
</evidence>
<keyword evidence="4" id="KW-0808">Transferase</keyword>
<keyword evidence="5" id="KW-0663">Pyridoxal phosphate</keyword>
<name>S2W0U4_9ACTN</name>
<dbReference type="PANTHER" id="PTHR43488">
    <property type="entry name" value="GLUTAMATE-PYRUVATE AMINOTRANSFERASE ALAA"/>
    <property type="match status" value="1"/>
</dbReference>
<organism evidence="9 10">
    <name type="scientific">Propionimicrobium lymphophilum ACS-093-V-SCH5</name>
    <dbReference type="NCBI Taxonomy" id="883161"/>
    <lineage>
        <taxon>Bacteria</taxon>
        <taxon>Bacillati</taxon>
        <taxon>Actinomycetota</taxon>
        <taxon>Actinomycetes</taxon>
        <taxon>Propionibacteriales</taxon>
        <taxon>Propionibacteriaceae</taxon>
        <taxon>Propionimicrobium</taxon>
    </lineage>
</organism>
<sequence>MRFSNRTLRNQPNSISIASENRTVALLNLSDSNPTHNSLQPKSAQESYDADPRGSLTARSQLAEFIAANQNRSVDTNNLHLLSSTSQGYSWLIKLLCDPGDAVLAPRPGYPLISDLAALECAEVLDYTMHWDGSWWIDTAQLETLAAENQERLKALIAINPNNPTGSYLAKDERTKIISICQKYHLALIADEVFFEYELNGCGQRLAGEDSVLTFALDGLSKNLGAPGAKLAWLQTSGPKEQVDEALERLDVIADSYLPMSQLITAQLPNLLAEIPSQQKRIGQRTRRNLQTLKEIVEFSRTGTISILSPEGGWSVLLRFPSFIDEENLVLELIEKHQITVQPGYFFDLLIDGFVSLSLLLEPKVFRHAANTLVMAIDEIVEANS</sequence>
<evidence type="ECO:0000256" key="1">
    <source>
        <dbReference type="ARBA" id="ARBA00001933"/>
    </source>
</evidence>
<dbReference type="GO" id="GO:0004021">
    <property type="term" value="F:L-alanine:2-oxoglutarate aminotransferase activity"/>
    <property type="evidence" value="ECO:0007669"/>
    <property type="project" value="UniProtKB-EC"/>
</dbReference>
<evidence type="ECO:0000313" key="10">
    <source>
        <dbReference type="Proteomes" id="UP000014417"/>
    </source>
</evidence>
<dbReference type="InterPro" id="IPR015424">
    <property type="entry name" value="PyrdxlP-dep_Trfase"/>
</dbReference>
<proteinExistence type="inferred from homology"/>
<dbReference type="EC" id="2.6.1.2" evidence="6"/>
<feature type="compositionally biased region" description="Polar residues" evidence="7">
    <location>
        <begin position="30"/>
        <end position="46"/>
    </location>
</feature>